<gene>
    <name evidence="1" type="ORF">CKY28_06500</name>
</gene>
<accession>A0A2A2SIS6</accession>
<reference evidence="2" key="1">
    <citation type="submission" date="2017-09" db="EMBL/GenBank/DDBJ databases">
        <authorList>
            <person name="Feng G."/>
            <person name="Zhu H."/>
        </authorList>
    </citation>
    <scope>NUCLEOTIDE SEQUENCE [LARGE SCALE GENOMIC DNA]</scope>
    <source>
        <strain evidence="2">1PNM-20</strain>
    </source>
</reference>
<dbReference type="AlphaFoldDB" id="A0A2A2SIS6"/>
<dbReference type="Gene3D" id="3.30.70.1060">
    <property type="entry name" value="Dimeric alpha+beta barrel"/>
    <property type="match status" value="1"/>
</dbReference>
<dbReference type="EMBL" id="NSLI01000002">
    <property type="protein sequence ID" value="PAX09177.1"/>
    <property type="molecule type" value="Genomic_DNA"/>
</dbReference>
<evidence type="ECO:0000313" key="1">
    <source>
        <dbReference type="EMBL" id="PAX09177.1"/>
    </source>
</evidence>
<proteinExistence type="predicted"/>
<keyword evidence="2" id="KW-1185">Reference proteome</keyword>
<sequence length="88" mass="9640">MPHVRAEAARAWELMKAGVIRENYLRADGSGAVCMLECSGVEEARSIMEAFPLSTAGVIGFDFIELRNFDVLEILFDESNEGSSSTSH</sequence>
<comment type="caution">
    <text evidence="1">The sequence shown here is derived from an EMBL/GenBank/DDBJ whole genome shotgun (WGS) entry which is preliminary data.</text>
</comment>
<dbReference type="OrthoDB" id="573560at2"/>
<dbReference type="Proteomes" id="UP000218151">
    <property type="component" value="Unassembled WGS sequence"/>
</dbReference>
<evidence type="ECO:0000313" key="2">
    <source>
        <dbReference type="Proteomes" id="UP000218151"/>
    </source>
</evidence>
<name>A0A2A2SIS6_9SPHN</name>
<organism evidence="1 2">
    <name type="scientific">Sphingomonas lenta</name>
    <dbReference type="NCBI Taxonomy" id="1141887"/>
    <lineage>
        <taxon>Bacteria</taxon>
        <taxon>Pseudomonadati</taxon>
        <taxon>Pseudomonadota</taxon>
        <taxon>Alphaproteobacteria</taxon>
        <taxon>Sphingomonadales</taxon>
        <taxon>Sphingomonadaceae</taxon>
        <taxon>Sphingomonas</taxon>
    </lineage>
</organism>
<protein>
    <submittedName>
        <fullName evidence="1">Superoxide dismutase</fullName>
    </submittedName>
</protein>